<keyword evidence="2" id="KW-1185">Reference proteome</keyword>
<organism evidence="1 2">
    <name type="scientific">Polyplax serrata</name>
    <name type="common">Common mouse louse</name>
    <dbReference type="NCBI Taxonomy" id="468196"/>
    <lineage>
        <taxon>Eukaryota</taxon>
        <taxon>Metazoa</taxon>
        <taxon>Ecdysozoa</taxon>
        <taxon>Arthropoda</taxon>
        <taxon>Hexapoda</taxon>
        <taxon>Insecta</taxon>
        <taxon>Pterygota</taxon>
        <taxon>Neoptera</taxon>
        <taxon>Paraneoptera</taxon>
        <taxon>Psocodea</taxon>
        <taxon>Troctomorpha</taxon>
        <taxon>Phthiraptera</taxon>
        <taxon>Anoplura</taxon>
        <taxon>Polyplacidae</taxon>
        <taxon>Polyplax</taxon>
    </lineage>
</organism>
<dbReference type="EMBL" id="JAWJWF010000002">
    <property type="protein sequence ID" value="KAK6638335.1"/>
    <property type="molecule type" value="Genomic_DNA"/>
</dbReference>
<evidence type="ECO:0000313" key="1">
    <source>
        <dbReference type="EMBL" id="KAK6638335.1"/>
    </source>
</evidence>
<protein>
    <submittedName>
        <fullName evidence="1">Uncharacterized protein</fullName>
    </submittedName>
</protein>
<reference evidence="1 2" key="1">
    <citation type="submission" date="2023-09" db="EMBL/GenBank/DDBJ databases">
        <title>Genomes of two closely related lineages of the louse Polyplax serrata with different host specificities.</title>
        <authorList>
            <person name="Martinu J."/>
            <person name="Tarabai H."/>
            <person name="Stefka J."/>
            <person name="Hypsa V."/>
        </authorList>
    </citation>
    <scope>NUCLEOTIDE SEQUENCE [LARGE SCALE GENOMIC DNA]</scope>
    <source>
        <strain evidence="1">98ZLc_SE</strain>
    </source>
</reference>
<comment type="caution">
    <text evidence="1">The sequence shown here is derived from an EMBL/GenBank/DDBJ whole genome shotgun (WGS) entry which is preliminary data.</text>
</comment>
<proteinExistence type="predicted"/>
<sequence>MTDWNKHQGLHFSGDTTMRAIDCANERPTRTSQDELSGVIRLGSFSQRHGDVTGLTTGTQQLGIQVMLGRMPSVGLVPDVSCSFGGNKVQNGKFELNDTDNFNEDEEQMFVCCVYVPPMQFQTCLEGVPKGFPLYWNEFNIL</sequence>
<dbReference type="Proteomes" id="UP001359485">
    <property type="component" value="Unassembled WGS sequence"/>
</dbReference>
<gene>
    <name evidence="1" type="ORF">RUM44_008764</name>
</gene>
<evidence type="ECO:0000313" key="2">
    <source>
        <dbReference type="Proteomes" id="UP001359485"/>
    </source>
</evidence>
<accession>A0ABR1BDM2</accession>
<name>A0ABR1BDM2_POLSC</name>